<protein>
    <recommendedName>
        <fullName evidence="4">Bacterial Ig-like domain-containing protein</fullName>
    </recommendedName>
</protein>
<organism evidence="5 6">
    <name type="scientific">Streptomyces lasiicapitis</name>
    <dbReference type="NCBI Taxonomy" id="1923961"/>
    <lineage>
        <taxon>Bacteria</taxon>
        <taxon>Bacillati</taxon>
        <taxon>Actinomycetota</taxon>
        <taxon>Actinomycetes</taxon>
        <taxon>Kitasatosporales</taxon>
        <taxon>Streptomycetaceae</taxon>
        <taxon>Streptomyces</taxon>
    </lineage>
</organism>
<dbReference type="Gene3D" id="2.60.40.10">
    <property type="entry name" value="Immunoglobulins"/>
    <property type="match status" value="1"/>
</dbReference>
<evidence type="ECO:0000256" key="3">
    <source>
        <dbReference type="SAM" id="SignalP"/>
    </source>
</evidence>
<keyword evidence="2" id="KW-0812">Transmembrane</keyword>
<gene>
    <name evidence="5" type="ORF">GCM10012286_05340</name>
</gene>
<dbReference type="Proteomes" id="UP000656881">
    <property type="component" value="Unassembled WGS sequence"/>
</dbReference>
<evidence type="ECO:0000313" key="6">
    <source>
        <dbReference type="Proteomes" id="UP000656881"/>
    </source>
</evidence>
<name>A0ABQ2LKW2_9ACTN</name>
<feature type="transmembrane region" description="Helical" evidence="2">
    <location>
        <begin position="448"/>
        <end position="467"/>
    </location>
</feature>
<evidence type="ECO:0000256" key="1">
    <source>
        <dbReference type="SAM" id="MobiDB-lite"/>
    </source>
</evidence>
<accession>A0ABQ2LKW2</accession>
<keyword evidence="2" id="KW-0472">Membrane</keyword>
<keyword evidence="3" id="KW-0732">Signal</keyword>
<dbReference type="RefSeq" id="WP_189172632.1">
    <property type="nucleotide sequence ID" value="NZ_BMNG01000001.1"/>
</dbReference>
<feature type="chain" id="PRO_5046497243" description="Bacterial Ig-like domain-containing protein" evidence="3">
    <location>
        <begin position="37"/>
        <end position="485"/>
    </location>
</feature>
<proteinExistence type="predicted"/>
<evidence type="ECO:0000256" key="2">
    <source>
        <dbReference type="SAM" id="Phobius"/>
    </source>
</evidence>
<feature type="compositionally biased region" description="Gly residues" evidence="1">
    <location>
        <begin position="396"/>
        <end position="440"/>
    </location>
</feature>
<dbReference type="EMBL" id="BMNG01000001">
    <property type="protein sequence ID" value="GGO35129.1"/>
    <property type="molecule type" value="Genomic_DNA"/>
</dbReference>
<dbReference type="InterPro" id="IPR032109">
    <property type="entry name" value="Big_3_5"/>
</dbReference>
<feature type="compositionally biased region" description="Polar residues" evidence="1">
    <location>
        <begin position="46"/>
        <end position="55"/>
    </location>
</feature>
<dbReference type="InterPro" id="IPR013783">
    <property type="entry name" value="Ig-like_fold"/>
</dbReference>
<feature type="region of interest" description="Disordered" evidence="1">
    <location>
        <begin position="44"/>
        <end position="66"/>
    </location>
</feature>
<feature type="compositionally biased region" description="Pro residues" evidence="1">
    <location>
        <begin position="269"/>
        <end position="280"/>
    </location>
</feature>
<reference evidence="6" key="1">
    <citation type="journal article" date="2019" name="Int. J. Syst. Evol. Microbiol.">
        <title>The Global Catalogue of Microorganisms (GCM) 10K type strain sequencing project: providing services to taxonomists for standard genome sequencing and annotation.</title>
        <authorList>
            <consortium name="The Broad Institute Genomics Platform"/>
            <consortium name="The Broad Institute Genome Sequencing Center for Infectious Disease"/>
            <person name="Wu L."/>
            <person name="Ma J."/>
        </authorList>
    </citation>
    <scope>NUCLEOTIDE SEQUENCE [LARGE SCALE GENOMIC DNA]</scope>
    <source>
        <strain evidence="6">CGMCC 4.7349</strain>
    </source>
</reference>
<comment type="caution">
    <text evidence="5">The sequence shown here is derived from an EMBL/GenBank/DDBJ whole genome shotgun (WGS) entry which is preliminary data.</text>
</comment>
<evidence type="ECO:0000259" key="4">
    <source>
        <dbReference type="Pfam" id="PF16640"/>
    </source>
</evidence>
<sequence length="485" mass="47417">MKRLAPLRSPASLLLCCALVLGALAAALALSPPAHAAGQIGKLSLGKTSGSTKDTPITPKVTGDAPCPAEQKDAVRLVVVNPATGAALSLGQSAAGDYSSGPVSADLPDSFSLEDRLASWAEPGQRDGTYPLQLRCVNLEDPTLPATYFGLAITVKGETWEVPQAQATSLALTASPGNHPVAGSEVKFTASVTPADARGKVTFSTTRGDATKELGQSVVSDGKAEVKTNALDQGDQRIVATFTPDDAGAHTPATGTIPTYTVDPSGSSTPPPSSPGPDPSSPAELEVVDADGNPLEPNPKLEPEQTVKITARGYAKDAEVKVTLAGSEAKFDGAKAGGDGVVKEYAFTVPKGIKDGDHTLALASGGEGGHRVEFPFTVGEEPGPGGPSGDPSGEPTGPGGGAGGGGDGGDTGGGGAGAGGGDGDVGGAGGSGDGAGGGGSMASTGAQVGALGLGALALVSAGAALVFHVRRKGLLAFGGGASRHG</sequence>
<feature type="signal peptide" evidence="3">
    <location>
        <begin position="1"/>
        <end position="36"/>
    </location>
</feature>
<feature type="domain" description="Bacterial Ig-like" evidence="4">
    <location>
        <begin position="173"/>
        <end position="262"/>
    </location>
</feature>
<dbReference type="Pfam" id="PF16640">
    <property type="entry name" value="Big_3_5"/>
    <property type="match status" value="1"/>
</dbReference>
<keyword evidence="6" id="KW-1185">Reference proteome</keyword>
<keyword evidence="2" id="KW-1133">Transmembrane helix</keyword>
<feature type="region of interest" description="Disordered" evidence="1">
    <location>
        <begin position="243"/>
        <end position="302"/>
    </location>
</feature>
<feature type="region of interest" description="Disordered" evidence="1">
    <location>
        <begin position="364"/>
        <end position="440"/>
    </location>
</feature>
<evidence type="ECO:0000313" key="5">
    <source>
        <dbReference type="EMBL" id="GGO35129.1"/>
    </source>
</evidence>